<proteinExistence type="predicted"/>
<reference evidence="2 3" key="1">
    <citation type="submission" date="2023-08" db="EMBL/GenBank/DDBJ databases">
        <title>A Necator americanus chromosomal reference genome.</title>
        <authorList>
            <person name="Ilik V."/>
            <person name="Petrzelkova K.J."/>
            <person name="Pardy F."/>
            <person name="Fuh T."/>
            <person name="Niatou-Singa F.S."/>
            <person name="Gouil Q."/>
            <person name="Baker L."/>
            <person name="Ritchie M.E."/>
            <person name="Jex A.R."/>
            <person name="Gazzola D."/>
            <person name="Li H."/>
            <person name="Toshio Fujiwara R."/>
            <person name="Zhan B."/>
            <person name="Aroian R.V."/>
            <person name="Pafco B."/>
            <person name="Schwarz E.M."/>
        </authorList>
    </citation>
    <scope>NUCLEOTIDE SEQUENCE [LARGE SCALE GENOMIC DNA]</scope>
    <source>
        <strain evidence="2 3">Aroian</strain>
        <tissue evidence="2">Whole animal</tissue>
    </source>
</reference>
<feature type="region of interest" description="Disordered" evidence="1">
    <location>
        <begin position="85"/>
        <end position="105"/>
    </location>
</feature>
<name>A0ABR1DI49_NECAM</name>
<evidence type="ECO:0000313" key="2">
    <source>
        <dbReference type="EMBL" id="KAK6749883.1"/>
    </source>
</evidence>
<accession>A0ABR1DI49</accession>
<dbReference type="EMBL" id="JAVFWL010000004">
    <property type="protein sequence ID" value="KAK6749883.1"/>
    <property type="molecule type" value="Genomic_DNA"/>
</dbReference>
<organism evidence="2 3">
    <name type="scientific">Necator americanus</name>
    <name type="common">Human hookworm</name>
    <dbReference type="NCBI Taxonomy" id="51031"/>
    <lineage>
        <taxon>Eukaryota</taxon>
        <taxon>Metazoa</taxon>
        <taxon>Ecdysozoa</taxon>
        <taxon>Nematoda</taxon>
        <taxon>Chromadorea</taxon>
        <taxon>Rhabditida</taxon>
        <taxon>Rhabditina</taxon>
        <taxon>Rhabditomorpha</taxon>
        <taxon>Strongyloidea</taxon>
        <taxon>Ancylostomatidae</taxon>
        <taxon>Bunostominae</taxon>
        <taxon>Necator</taxon>
    </lineage>
</organism>
<evidence type="ECO:0000313" key="3">
    <source>
        <dbReference type="Proteomes" id="UP001303046"/>
    </source>
</evidence>
<keyword evidence="3" id="KW-1185">Reference proteome</keyword>
<evidence type="ECO:0000256" key="1">
    <source>
        <dbReference type="SAM" id="MobiDB-lite"/>
    </source>
</evidence>
<protein>
    <submittedName>
        <fullName evidence="2">Uncharacterized protein</fullName>
    </submittedName>
</protein>
<feature type="compositionally biased region" description="Basic and acidic residues" evidence="1">
    <location>
        <begin position="86"/>
        <end position="95"/>
    </location>
</feature>
<sequence>MRGSRVSKGIQHDYPSSHYFETHWGIKRVQATFYENAIIDVKRGVQEVESAIDDVHAYHIGLGCPIRAQWNEHIRMHWLRLSGSGIEHDERHDPGQEETSGLVSV</sequence>
<gene>
    <name evidence="2" type="primary">Necator_chrIV.g15394</name>
    <name evidence="2" type="ORF">RB195_002099</name>
</gene>
<dbReference type="Proteomes" id="UP001303046">
    <property type="component" value="Unassembled WGS sequence"/>
</dbReference>
<comment type="caution">
    <text evidence="2">The sequence shown here is derived from an EMBL/GenBank/DDBJ whole genome shotgun (WGS) entry which is preliminary data.</text>
</comment>